<evidence type="ECO:0000313" key="3">
    <source>
        <dbReference type="Proteomes" id="UP001642900"/>
    </source>
</evidence>
<dbReference type="Proteomes" id="UP001642900">
    <property type="component" value="Unassembled WGS sequence"/>
</dbReference>
<dbReference type="RefSeq" id="WP_165033176.1">
    <property type="nucleotide sequence ID" value="NZ_JAAKZF010000067.1"/>
</dbReference>
<feature type="compositionally biased region" description="Basic and acidic residues" evidence="1">
    <location>
        <begin position="104"/>
        <end position="121"/>
    </location>
</feature>
<dbReference type="AlphaFoldDB" id="A0A6G4WJ69"/>
<dbReference type="EMBL" id="JAAKZF010000067">
    <property type="protein sequence ID" value="NGO54845.1"/>
    <property type="molecule type" value="Genomic_DNA"/>
</dbReference>
<sequence>MGQHIFETIFIELGRALAAARRYENLRYSRACRKDLAGSDIARRIFDEFFAYPEGFGTRSDESNRFSHQADEQWCRPQPIFSALSSPRRRTSPIGEGSRLNRGFQEDADHRDYNEEKKQCL</sequence>
<evidence type="ECO:0000313" key="2">
    <source>
        <dbReference type="EMBL" id="NGO54845.1"/>
    </source>
</evidence>
<accession>A0A6G4WJ69</accession>
<protein>
    <submittedName>
        <fullName evidence="2">Uncharacterized protein</fullName>
    </submittedName>
</protein>
<gene>
    <name evidence="2" type="ORF">G6N73_27645</name>
</gene>
<comment type="caution">
    <text evidence="2">The sequence shown here is derived from an EMBL/GenBank/DDBJ whole genome shotgun (WGS) entry which is preliminary data.</text>
</comment>
<organism evidence="2 3">
    <name type="scientific">Allomesorhizobium camelthorni</name>
    <dbReference type="NCBI Taxonomy" id="475069"/>
    <lineage>
        <taxon>Bacteria</taxon>
        <taxon>Pseudomonadati</taxon>
        <taxon>Pseudomonadota</taxon>
        <taxon>Alphaproteobacteria</taxon>
        <taxon>Hyphomicrobiales</taxon>
        <taxon>Phyllobacteriaceae</taxon>
        <taxon>Allomesorhizobium</taxon>
    </lineage>
</organism>
<name>A0A6G4WJ69_9HYPH</name>
<feature type="region of interest" description="Disordered" evidence="1">
    <location>
        <begin position="78"/>
        <end position="121"/>
    </location>
</feature>
<proteinExistence type="predicted"/>
<keyword evidence="3" id="KW-1185">Reference proteome</keyword>
<reference evidence="2 3" key="1">
    <citation type="submission" date="2020-02" db="EMBL/GenBank/DDBJ databases">
        <title>Genome sequence of strain CCNWXJ40-4.</title>
        <authorList>
            <person name="Gao J."/>
            <person name="Sun J."/>
        </authorList>
    </citation>
    <scope>NUCLEOTIDE SEQUENCE [LARGE SCALE GENOMIC DNA]</scope>
    <source>
        <strain evidence="2 3">CCNWXJ 40-4</strain>
    </source>
</reference>
<evidence type="ECO:0000256" key="1">
    <source>
        <dbReference type="SAM" id="MobiDB-lite"/>
    </source>
</evidence>